<dbReference type="RefSeq" id="WP_157115789.1">
    <property type="nucleotide sequence ID" value="NZ_CP107943.1"/>
</dbReference>
<organism evidence="1 2">
    <name type="scientific">Nocardia puris</name>
    <dbReference type="NCBI Taxonomy" id="208602"/>
    <lineage>
        <taxon>Bacteria</taxon>
        <taxon>Bacillati</taxon>
        <taxon>Actinomycetota</taxon>
        <taxon>Actinomycetes</taxon>
        <taxon>Mycobacteriales</taxon>
        <taxon>Nocardiaceae</taxon>
        <taxon>Nocardia</taxon>
    </lineage>
</organism>
<dbReference type="Proteomes" id="UP000252586">
    <property type="component" value="Unassembled WGS sequence"/>
</dbReference>
<evidence type="ECO:0000313" key="2">
    <source>
        <dbReference type="Proteomes" id="UP000252586"/>
    </source>
</evidence>
<accession>A0A366DN08</accession>
<proteinExistence type="predicted"/>
<dbReference type="EMBL" id="QNRE01000004">
    <property type="protein sequence ID" value="RBO91487.1"/>
    <property type="molecule type" value="Genomic_DNA"/>
</dbReference>
<gene>
    <name evidence="1" type="ORF">DFR74_104189</name>
</gene>
<comment type="caution">
    <text evidence="1">The sequence shown here is derived from an EMBL/GenBank/DDBJ whole genome shotgun (WGS) entry which is preliminary data.</text>
</comment>
<reference evidence="1 2" key="1">
    <citation type="submission" date="2018-06" db="EMBL/GenBank/DDBJ databases">
        <title>Genomic Encyclopedia of Type Strains, Phase IV (KMG-IV): sequencing the most valuable type-strain genomes for metagenomic binning, comparative biology and taxonomic classification.</title>
        <authorList>
            <person name="Goeker M."/>
        </authorList>
    </citation>
    <scope>NUCLEOTIDE SEQUENCE [LARGE SCALE GENOMIC DNA]</scope>
    <source>
        <strain evidence="1 2">DSM 44599</strain>
    </source>
</reference>
<sequence>MTRPVRVLVADDEPLVRVGIVGLLDTEERPAALGSGYARRLTRVRQSRPSVERPALS</sequence>
<name>A0A366DN08_9NOCA</name>
<keyword evidence="2" id="KW-1185">Reference proteome</keyword>
<evidence type="ECO:0008006" key="3">
    <source>
        <dbReference type="Google" id="ProtNLM"/>
    </source>
</evidence>
<protein>
    <recommendedName>
        <fullName evidence="3">Response regulatory domain-containing protein</fullName>
    </recommendedName>
</protein>
<evidence type="ECO:0000313" key="1">
    <source>
        <dbReference type="EMBL" id="RBO91487.1"/>
    </source>
</evidence>
<dbReference type="AlphaFoldDB" id="A0A366DN08"/>